<organism evidence="1 2">
    <name type="scientific">Pseudomonas oryzihabitans</name>
    <dbReference type="NCBI Taxonomy" id="47885"/>
    <lineage>
        <taxon>Bacteria</taxon>
        <taxon>Pseudomonadati</taxon>
        <taxon>Pseudomonadota</taxon>
        <taxon>Gammaproteobacteria</taxon>
        <taxon>Pseudomonadales</taxon>
        <taxon>Pseudomonadaceae</taxon>
        <taxon>Pseudomonas</taxon>
    </lineage>
</organism>
<comment type="caution">
    <text evidence="1">The sequence shown here is derived from an EMBL/GenBank/DDBJ whole genome shotgun (WGS) entry which is preliminary data.</text>
</comment>
<name>A0ABX3IS12_9PSED</name>
<accession>A0ABX3IS12</accession>
<keyword evidence="2" id="KW-1185">Reference proteome</keyword>
<dbReference type="RefSeq" id="WP_077172927.1">
    <property type="nucleotide sequence ID" value="NZ_MTLN01000008.1"/>
</dbReference>
<dbReference type="EMBL" id="MTLN01000008">
    <property type="protein sequence ID" value="ONN70649.1"/>
    <property type="molecule type" value="Genomic_DNA"/>
</dbReference>
<sequence length="203" mass="22179">MSSLLFYTDSNCAQIATDTLVANREGEALGYVQKAIFLPSANVIMAATGLALLYDRWTTLVNHQRLAFDVDSLDAHTTQALQHLWAEIESEGTSLTDYTATIYHFGFSREEGVIHTFAYRSENGFASEALPYGLAMKPPLLSLEGIDYASFPASSVEIMLAQRAQERSAPGSAIRIGGEVWAIELDRDGFRSGYIGSLGPDED</sequence>
<gene>
    <name evidence="1" type="ORF">BVL52_20660</name>
</gene>
<reference evidence="1 2" key="1">
    <citation type="submission" date="2017-01" db="EMBL/GenBank/DDBJ databases">
        <title>Pseudomonas psychrotolerans genome sequencing and assembly.</title>
        <authorList>
            <person name="Vyas B."/>
            <person name="Mayilraj S."/>
        </authorList>
    </citation>
    <scope>NUCLEOTIDE SEQUENCE [LARGE SCALE GENOMIC DNA]</scope>
    <source>
        <strain evidence="1 2">SDS18</strain>
    </source>
</reference>
<evidence type="ECO:0000313" key="2">
    <source>
        <dbReference type="Proteomes" id="UP000189310"/>
    </source>
</evidence>
<evidence type="ECO:0008006" key="3">
    <source>
        <dbReference type="Google" id="ProtNLM"/>
    </source>
</evidence>
<dbReference type="Proteomes" id="UP000189310">
    <property type="component" value="Unassembled WGS sequence"/>
</dbReference>
<protein>
    <recommendedName>
        <fullName evidence="3">Phage tail protein</fullName>
    </recommendedName>
</protein>
<proteinExistence type="predicted"/>
<evidence type="ECO:0000313" key="1">
    <source>
        <dbReference type="EMBL" id="ONN70649.1"/>
    </source>
</evidence>